<evidence type="ECO:0000313" key="2">
    <source>
        <dbReference type="EMBL" id="OAT27796.1"/>
    </source>
</evidence>
<sequence length="290" mass="30615">MGTSTSSAGAGSGASFDPPWLDDAETGIDSSHADKPISPNPAPEDGSDGANESDSENDNTTTQHVESPAAAPAGRYQEARRALTGFVQSGSGSDLRRGISSFIKKGMGGSIKAASRMRTSAIASASLGGFLATARDGTDPDIDAWVASVKQRNLSAHDTALEVVQKLLPTGGSVDEESAKHAMNQAISHLYEVDPTADIFNLGDDQIANVMAFTVAYDVYNRVQLELGRVFEKLKYVPSVIQQRLAQVLDYIMVVVNKSMGKVRSGSTSHSMREIATSALQDALTVFSES</sequence>
<keyword evidence="3" id="KW-1185">Reference proteome</keyword>
<dbReference type="PATRIC" id="fig|1354251.4.peg.4462"/>
<name>A0A1B7IEQ2_9ENTR</name>
<protein>
    <submittedName>
        <fullName evidence="2">Phage T7 exclusion protein-associated protein</fullName>
    </submittedName>
</protein>
<feature type="compositionally biased region" description="Acidic residues" evidence="1">
    <location>
        <begin position="45"/>
        <end position="57"/>
    </location>
</feature>
<reference evidence="2 3" key="1">
    <citation type="submission" date="2016-04" db="EMBL/GenBank/DDBJ databases">
        <title>ATOL: Assembling a taxonomically balanced genome-scale reconstruction of the evolutionary history of the Enterobacteriaceae.</title>
        <authorList>
            <person name="Plunkett G.III."/>
            <person name="Neeno-Eckwall E.C."/>
            <person name="Glasner J.D."/>
            <person name="Perna N.T."/>
        </authorList>
    </citation>
    <scope>NUCLEOTIDE SEQUENCE [LARGE SCALE GENOMIC DNA]</scope>
    <source>
        <strain evidence="2 3">ATCC 51605</strain>
    </source>
</reference>
<feature type="region of interest" description="Disordered" evidence="1">
    <location>
        <begin position="1"/>
        <end position="75"/>
    </location>
</feature>
<dbReference type="EMBL" id="LXER01000040">
    <property type="protein sequence ID" value="OAT27796.1"/>
    <property type="molecule type" value="Genomic_DNA"/>
</dbReference>
<dbReference type="Proteomes" id="UP000078410">
    <property type="component" value="Unassembled WGS sequence"/>
</dbReference>
<evidence type="ECO:0000313" key="3">
    <source>
        <dbReference type="Proteomes" id="UP000078410"/>
    </source>
</evidence>
<accession>A0A1B7IEQ2</accession>
<dbReference type="NCBIfam" id="NF041924">
    <property type="entry name" value="QatB"/>
    <property type="match status" value="1"/>
</dbReference>
<dbReference type="AlphaFoldDB" id="A0A1B7IEQ2"/>
<feature type="compositionally biased region" description="Low complexity" evidence="1">
    <location>
        <begin position="1"/>
        <end position="15"/>
    </location>
</feature>
<dbReference type="OrthoDB" id="6636602at2"/>
<comment type="caution">
    <text evidence="2">The sequence shown here is derived from an EMBL/GenBank/DDBJ whole genome shotgun (WGS) entry which is preliminary data.</text>
</comment>
<dbReference type="RefSeq" id="WP_064561946.1">
    <property type="nucleotide sequence ID" value="NZ_LXER01000040.1"/>
</dbReference>
<evidence type="ECO:0000256" key="1">
    <source>
        <dbReference type="SAM" id="MobiDB-lite"/>
    </source>
</evidence>
<dbReference type="InterPro" id="IPR049675">
    <property type="entry name" value="QatB"/>
</dbReference>
<proteinExistence type="predicted"/>
<organism evidence="2 3">
    <name type="scientific">Buttiauxella brennerae ATCC 51605</name>
    <dbReference type="NCBI Taxonomy" id="1354251"/>
    <lineage>
        <taxon>Bacteria</taxon>
        <taxon>Pseudomonadati</taxon>
        <taxon>Pseudomonadota</taxon>
        <taxon>Gammaproteobacteria</taxon>
        <taxon>Enterobacterales</taxon>
        <taxon>Enterobacteriaceae</taxon>
        <taxon>Buttiauxella</taxon>
    </lineage>
</organism>
<gene>
    <name evidence="2" type="ORF">M975_4352</name>
</gene>